<dbReference type="PANTHER" id="PTHR12317:SF0">
    <property type="entry name" value="ACYLTRANSFERASE"/>
    <property type="match status" value="1"/>
</dbReference>
<accession>A0A1J9PYG3</accession>
<evidence type="ECO:0000256" key="5">
    <source>
        <dbReference type="ARBA" id="ARBA00013244"/>
    </source>
</evidence>
<dbReference type="GO" id="GO:0005789">
    <property type="term" value="C:endoplasmic reticulum membrane"/>
    <property type="evidence" value="ECO:0007669"/>
    <property type="project" value="UniProtKB-SubCell"/>
</dbReference>
<comment type="subcellular location">
    <subcellularLocation>
        <location evidence="1 16">Endoplasmic reticulum membrane</location>
        <topology evidence="1 16">Multi-pass membrane protein</topology>
    </subcellularLocation>
</comment>
<evidence type="ECO:0000256" key="6">
    <source>
        <dbReference type="ARBA" id="ARBA00022516"/>
    </source>
</evidence>
<keyword evidence="7" id="KW-0808">Transferase</keyword>
<keyword evidence="13 16" id="KW-0472">Membrane</keyword>
<dbReference type="Pfam" id="PF03982">
    <property type="entry name" value="DAGAT"/>
    <property type="match status" value="1"/>
</dbReference>
<proteinExistence type="inferred from homology"/>
<evidence type="ECO:0000256" key="9">
    <source>
        <dbReference type="ARBA" id="ARBA00022798"/>
    </source>
</evidence>
<dbReference type="AlphaFoldDB" id="A0A1J9PYG3"/>
<name>A0A1J9PYG3_9EURO</name>
<evidence type="ECO:0000313" key="18">
    <source>
        <dbReference type="EMBL" id="OJD21382.1"/>
    </source>
</evidence>
<evidence type="ECO:0000256" key="1">
    <source>
        <dbReference type="ARBA" id="ARBA00004477"/>
    </source>
</evidence>
<keyword evidence="6 16" id="KW-0444">Lipid biosynthesis</keyword>
<keyword evidence="10 16" id="KW-0256">Endoplasmic reticulum</keyword>
<comment type="catalytic activity">
    <reaction evidence="15 16">
        <text>an acyl-CoA + a 1,2-diacyl-sn-glycerol = a triacyl-sn-glycerol + CoA</text>
        <dbReference type="Rhea" id="RHEA:10868"/>
        <dbReference type="ChEBI" id="CHEBI:17815"/>
        <dbReference type="ChEBI" id="CHEBI:57287"/>
        <dbReference type="ChEBI" id="CHEBI:58342"/>
        <dbReference type="ChEBI" id="CHEBI:64615"/>
        <dbReference type="EC" id="2.3.1.20"/>
    </reaction>
</comment>
<dbReference type="UniPathway" id="UPA00282"/>
<dbReference type="GO" id="GO:0006071">
    <property type="term" value="P:glycerol metabolic process"/>
    <property type="evidence" value="ECO:0007669"/>
    <property type="project" value="UniProtKB-UniRule"/>
</dbReference>
<evidence type="ECO:0000256" key="12">
    <source>
        <dbReference type="ARBA" id="ARBA00023098"/>
    </source>
</evidence>
<keyword evidence="11 16" id="KW-1133">Transmembrane helix</keyword>
<keyword evidence="9" id="KW-0319">Glycerol metabolism</keyword>
<evidence type="ECO:0000256" key="13">
    <source>
        <dbReference type="ARBA" id="ARBA00023136"/>
    </source>
</evidence>
<dbReference type="GO" id="GO:0004144">
    <property type="term" value="F:diacylglycerol O-acyltransferase activity"/>
    <property type="evidence" value="ECO:0007669"/>
    <property type="project" value="UniProtKB-UniRule"/>
</dbReference>
<feature type="region of interest" description="Disordered" evidence="17">
    <location>
        <begin position="1"/>
        <end position="24"/>
    </location>
</feature>
<sequence>MRSRSPSPSAPLNPEPSRAEARATLGLPPLSYMQAVVSGKREVPESSAFEHEGSPLQMNAQPPFASPLNTEGFLSGMGLHLLLCRRGLIRTAGAQGQEGQMARKETAQRTVQVEVAGEPQSAPGTNLHWAPLNVSLDRRLQTLVVLYHTISIPIFLTAFFFSCAIHLFWPLLLPYLIYISLFSDTATSGTLVRRSQFLRSLRLWKYFASYFPARLHRSVPLPATRKYIFGYHPHGIISHGAFAAFGTEALGFSTLFPGIINTLLTLDSNFRLPFYRDYALAMGLASVSRESCENILSKGGLDNAGMGRAITIVVGGASESLDAQPHAIRLVLKRRKGFVKLAIRTGADLVPVLAFGENELYEQVSSDQHPLIRKFQHLVKRTMGFTIPLFHARGVFNYDVGLMPYRRPLNIVVGRPIQVVQQHDRAKIEDAYVDELHDKYVRELQRLWEEYRGFFATERTSQLEIVA</sequence>
<dbReference type="OrthoDB" id="264532at2759"/>
<evidence type="ECO:0000313" key="19">
    <source>
        <dbReference type="Proteomes" id="UP000242791"/>
    </source>
</evidence>
<dbReference type="EMBL" id="LGTZ01001438">
    <property type="protein sequence ID" value="OJD21382.1"/>
    <property type="molecule type" value="Genomic_DNA"/>
</dbReference>
<evidence type="ECO:0000256" key="15">
    <source>
        <dbReference type="ARBA" id="ARBA00048109"/>
    </source>
</evidence>
<dbReference type="EC" id="2.3.1.20" evidence="5 16"/>
<evidence type="ECO:0000256" key="16">
    <source>
        <dbReference type="RuleBase" id="RU367023"/>
    </source>
</evidence>
<comment type="pathway">
    <text evidence="2 16">Glycerolipid metabolism; triacylglycerol biosynthesis.</text>
</comment>
<organism evidence="18 19">
    <name type="scientific">Blastomyces percursus</name>
    <dbReference type="NCBI Taxonomy" id="1658174"/>
    <lineage>
        <taxon>Eukaryota</taxon>
        <taxon>Fungi</taxon>
        <taxon>Dikarya</taxon>
        <taxon>Ascomycota</taxon>
        <taxon>Pezizomycotina</taxon>
        <taxon>Eurotiomycetes</taxon>
        <taxon>Eurotiomycetidae</taxon>
        <taxon>Onygenales</taxon>
        <taxon>Ajellomycetaceae</taxon>
        <taxon>Blastomyces</taxon>
    </lineage>
</organism>
<dbReference type="InterPro" id="IPR007130">
    <property type="entry name" value="DAGAT"/>
</dbReference>
<feature type="transmembrane region" description="Helical" evidence="16">
    <location>
        <begin position="145"/>
        <end position="169"/>
    </location>
</feature>
<evidence type="ECO:0000256" key="2">
    <source>
        <dbReference type="ARBA" id="ARBA00004771"/>
    </source>
</evidence>
<evidence type="ECO:0000256" key="17">
    <source>
        <dbReference type="SAM" id="MobiDB-lite"/>
    </source>
</evidence>
<evidence type="ECO:0000256" key="8">
    <source>
        <dbReference type="ARBA" id="ARBA00022692"/>
    </source>
</evidence>
<dbReference type="VEuPathDB" id="FungiDB:ACJ73_07277"/>
<keyword evidence="12 16" id="KW-0443">Lipid metabolism</keyword>
<dbReference type="CDD" id="cd07987">
    <property type="entry name" value="LPLAT_MGAT-like"/>
    <property type="match status" value="1"/>
</dbReference>
<keyword evidence="14 16" id="KW-0012">Acyltransferase</keyword>
<dbReference type="Proteomes" id="UP000242791">
    <property type="component" value="Unassembled WGS sequence"/>
</dbReference>
<reference evidence="18 19" key="1">
    <citation type="submission" date="2015-08" db="EMBL/GenBank/DDBJ databases">
        <title>Emmonsia species relationships and genome sequence.</title>
        <authorList>
            <person name="Cuomo C.A."/>
            <person name="Schwartz I.S."/>
            <person name="Kenyon C."/>
            <person name="De Hoog G.S."/>
            <person name="Govender N.P."/>
            <person name="Botha A."/>
            <person name="Moreno L."/>
            <person name="De Vries M."/>
            <person name="Munoz J.F."/>
            <person name="Stielow J.B."/>
        </authorList>
    </citation>
    <scope>NUCLEOTIDE SEQUENCE [LARGE SCALE GENOMIC DNA]</scope>
    <source>
        <strain evidence="18 19">EI222</strain>
    </source>
</reference>
<evidence type="ECO:0000256" key="4">
    <source>
        <dbReference type="ARBA" id="ARBA00005420"/>
    </source>
</evidence>
<evidence type="ECO:0000256" key="7">
    <source>
        <dbReference type="ARBA" id="ARBA00022679"/>
    </source>
</evidence>
<keyword evidence="8 16" id="KW-0812">Transmembrane</keyword>
<dbReference type="PANTHER" id="PTHR12317">
    <property type="entry name" value="DIACYLGLYCEROL O-ACYLTRANSFERASE"/>
    <property type="match status" value="1"/>
</dbReference>
<comment type="function">
    <text evidence="16">Catalyzes the terminal and only committed step in triacylglycerol synthesis by using diacylglycerol and fatty acyl CoA as substrates.</text>
</comment>
<comment type="pathway">
    <text evidence="3">Lipid metabolism.</text>
</comment>
<dbReference type="STRING" id="1658174.A0A1J9PYG3"/>
<comment type="similarity">
    <text evidence="4 16">Belongs to the diacylglycerol acyltransferase family.</text>
</comment>
<evidence type="ECO:0000256" key="11">
    <source>
        <dbReference type="ARBA" id="ARBA00022989"/>
    </source>
</evidence>
<evidence type="ECO:0000256" key="3">
    <source>
        <dbReference type="ARBA" id="ARBA00005189"/>
    </source>
</evidence>
<evidence type="ECO:0000256" key="14">
    <source>
        <dbReference type="ARBA" id="ARBA00023315"/>
    </source>
</evidence>
<keyword evidence="19" id="KW-1185">Reference proteome</keyword>
<comment type="caution">
    <text evidence="16">Lacks conserved residue(s) required for the propagation of feature annotation.</text>
</comment>
<comment type="caution">
    <text evidence="18">The sequence shown here is derived from an EMBL/GenBank/DDBJ whole genome shotgun (WGS) entry which is preliminary data.</text>
</comment>
<gene>
    <name evidence="18" type="ORF">ACJ73_07277</name>
</gene>
<dbReference type="GO" id="GO:0019432">
    <property type="term" value="P:triglyceride biosynthetic process"/>
    <property type="evidence" value="ECO:0007669"/>
    <property type="project" value="UniProtKB-UniRule"/>
</dbReference>
<protein>
    <recommendedName>
        <fullName evidence="5 16">Diacylglycerol O-acyltransferase</fullName>
        <ecNumber evidence="5 16">2.3.1.20</ecNumber>
    </recommendedName>
</protein>
<evidence type="ECO:0000256" key="10">
    <source>
        <dbReference type="ARBA" id="ARBA00022824"/>
    </source>
</evidence>